<evidence type="ECO:0000256" key="5">
    <source>
        <dbReference type="ARBA" id="ARBA00022833"/>
    </source>
</evidence>
<evidence type="ECO:0000313" key="10">
    <source>
        <dbReference type="EMBL" id="GBE88407.1"/>
    </source>
</evidence>
<feature type="transmembrane region" description="Helical" evidence="8">
    <location>
        <begin position="146"/>
        <end position="166"/>
    </location>
</feature>
<dbReference type="PANTHER" id="PTHR22726:SF18">
    <property type="entry name" value="PEPTIDASE M48 DOMAIN-CONTAINING PROTEIN"/>
    <property type="match status" value="1"/>
</dbReference>
<feature type="region of interest" description="Disordered" evidence="7">
    <location>
        <begin position="546"/>
        <end position="579"/>
    </location>
</feature>
<dbReference type="GO" id="GO:0034982">
    <property type="term" value="P:mitochondrial protein processing"/>
    <property type="evidence" value="ECO:0007669"/>
    <property type="project" value="TreeGrafter"/>
</dbReference>
<dbReference type="GO" id="GO:0005743">
    <property type="term" value="C:mitochondrial inner membrane"/>
    <property type="evidence" value="ECO:0007669"/>
    <property type="project" value="TreeGrafter"/>
</dbReference>
<keyword evidence="11" id="KW-1185">Reference proteome</keyword>
<dbReference type="Proteomes" id="UP000287166">
    <property type="component" value="Unassembled WGS sequence"/>
</dbReference>
<accession>A0A401H1U3</accession>
<name>A0A401H1U3_9APHY</name>
<dbReference type="PANTHER" id="PTHR22726">
    <property type="entry name" value="METALLOENDOPEPTIDASE OMA1"/>
    <property type="match status" value="1"/>
</dbReference>
<keyword evidence="8" id="KW-0812">Transmembrane</keyword>
<proteinExistence type="predicted"/>
<evidence type="ECO:0000256" key="2">
    <source>
        <dbReference type="ARBA" id="ARBA00022670"/>
    </source>
</evidence>
<keyword evidence="3" id="KW-0479">Metal-binding</keyword>
<keyword evidence="6" id="KW-0482">Metalloprotease</keyword>
<dbReference type="InterPro" id="IPR051156">
    <property type="entry name" value="Mito/Outer_Membr_Metalloprot"/>
</dbReference>
<feature type="transmembrane region" description="Helical" evidence="8">
    <location>
        <begin position="89"/>
        <end position="110"/>
    </location>
</feature>
<dbReference type="EMBL" id="BFAD01000013">
    <property type="protein sequence ID" value="GBE88407.1"/>
    <property type="molecule type" value="Genomic_DNA"/>
</dbReference>
<evidence type="ECO:0000256" key="6">
    <source>
        <dbReference type="ARBA" id="ARBA00023049"/>
    </source>
</evidence>
<evidence type="ECO:0000256" key="7">
    <source>
        <dbReference type="SAM" id="MobiDB-lite"/>
    </source>
</evidence>
<evidence type="ECO:0000256" key="4">
    <source>
        <dbReference type="ARBA" id="ARBA00022801"/>
    </source>
</evidence>
<evidence type="ECO:0000256" key="8">
    <source>
        <dbReference type="SAM" id="Phobius"/>
    </source>
</evidence>
<dbReference type="AlphaFoldDB" id="A0A401H1U3"/>
<dbReference type="GO" id="GO:0006515">
    <property type="term" value="P:protein quality control for misfolded or incompletely synthesized proteins"/>
    <property type="evidence" value="ECO:0007669"/>
    <property type="project" value="TreeGrafter"/>
</dbReference>
<feature type="compositionally biased region" description="Acidic residues" evidence="7">
    <location>
        <begin position="570"/>
        <end position="579"/>
    </location>
</feature>
<feature type="domain" description="Peptidase M48" evidence="9">
    <location>
        <begin position="294"/>
        <end position="543"/>
    </location>
</feature>
<dbReference type="GeneID" id="38785324"/>
<dbReference type="GO" id="GO:0046872">
    <property type="term" value="F:metal ion binding"/>
    <property type="evidence" value="ECO:0007669"/>
    <property type="project" value="UniProtKB-KW"/>
</dbReference>
<keyword evidence="5" id="KW-0862">Zinc</keyword>
<organism evidence="10 11">
    <name type="scientific">Sparassis crispa</name>
    <dbReference type="NCBI Taxonomy" id="139825"/>
    <lineage>
        <taxon>Eukaryota</taxon>
        <taxon>Fungi</taxon>
        <taxon>Dikarya</taxon>
        <taxon>Basidiomycota</taxon>
        <taxon>Agaricomycotina</taxon>
        <taxon>Agaricomycetes</taxon>
        <taxon>Polyporales</taxon>
        <taxon>Sparassidaceae</taxon>
        <taxon>Sparassis</taxon>
    </lineage>
</organism>
<keyword evidence="2" id="KW-0645">Protease</keyword>
<dbReference type="InParanoid" id="A0A401H1U3"/>
<keyword evidence="4" id="KW-0378">Hydrolase</keyword>
<comment type="cofactor">
    <cofactor evidence="1">
        <name>Zn(2+)</name>
        <dbReference type="ChEBI" id="CHEBI:29105"/>
    </cofactor>
</comment>
<sequence>MLRPLTRTAPSLLRRSQPHSLLRRFPALLPPPCAARRSLHALLPGSTPRKISTPVALNLPLNARTFHATRRNESLPIIPLLAGIFKTSAALQVAGTISRVVLTFIPVVFLKKMKFHRVLYHLEKVGSENQDKKDEVVRRIRHSTTLLKILILTPILLFWVTIMASLERTPLTGRWRLILLSPEEEDDIAMQLAGPGWYRAVGDILSQNGQPRPLPASDWRLSWVRNTLRQLEAVIPVLLHEEEAVPDWMECGPDDIPLPPPAEYPLRPRPRGSEYFRLVAELSCSRAVSPAPHAISGPPYSLIVVDEPESSNAFSYGFGPDGAGGVVVFSGFLDDVLSRNPPAAPAAVLPQERSWWAALFGSLFALNSPPPVHPVPTEEQTSELAILLAHELAHLILAHHIETLSSGSIIVPGVMSIVTDIVRTLLFPVTMLFGPFINDAMAGLGKLGSGEFTKVSEYCTSQHQEIEADIVSARLLAHAGFDPRHAVRFWEDRQETPKNAECSPAMAERWYMPDDPVDPVIPRHWRGATHPIHTVRVQRLKQELARWEKAREKARAARRTTHPQPPSQPQDEEGQGQLI</sequence>
<keyword evidence="8" id="KW-0472">Membrane</keyword>
<protein>
    <recommendedName>
        <fullName evidence="9">Peptidase M48 domain-containing protein</fullName>
    </recommendedName>
</protein>
<evidence type="ECO:0000256" key="3">
    <source>
        <dbReference type="ARBA" id="ARBA00022723"/>
    </source>
</evidence>
<dbReference type="RefSeq" id="XP_027619320.1">
    <property type="nucleotide sequence ID" value="XM_027763519.1"/>
</dbReference>
<evidence type="ECO:0000256" key="1">
    <source>
        <dbReference type="ARBA" id="ARBA00001947"/>
    </source>
</evidence>
<reference evidence="10 11" key="1">
    <citation type="journal article" date="2018" name="Sci. Rep.">
        <title>Genome sequence of the cauliflower mushroom Sparassis crispa (Hanabiratake) and its association with beneficial usage.</title>
        <authorList>
            <person name="Kiyama R."/>
            <person name="Furutani Y."/>
            <person name="Kawaguchi K."/>
            <person name="Nakanishi T."/>
        </authorList>
    </citation>
    <scope>NUCLEOTIDE SEQUENCE [LARGE SCALE GENOMIC DNA]</scope>
</reference>
<evidence type="ECO:0000313" key="11">
    <source>
        <dbReference type="Proteomes" id="UP000287166"/>
    </source>
</evidence>
<keyword evidence="8" id="KW-1133">Transmembrane helix</keyword>
<dbReference type="Pfam" id="PF01435">
    <property type="entry name" value="Peptidase_M48"/>
    <property type="match status" value="1"/>
</dbReference>
<gene>
    <name evidence="10" type="ORF">SCP_1302220</name>
</gene>
<dbReference type="OrthoDB" id="7464992at2759"/>
<dbReference type="InterPro" id="IPR001915">
    <property type="entry name" value="Peptidase_M48"/>
</dbReference>
<comment type="caution">
    <text evidence="10">The sequence shown here is derived from an EMBL/GenBank/DDBJ whole genome shotgun (WGS) entry which is preliminary data.</text>
</comment>
<feature type="compositionally biased region" description="Basic and acidic residues" evidence="7">
    <location>
        <begin position="546"/>
        <end position="555"/>
    </location>
</feature>
<evidence type="ECO:0000259" key="9">
    <source>
        <dbReference type="Pfam" id="PF01435"/>
    </source>
</evidence>
<dbReference type="GO" id="GO:0004222">
    <property type="term" value="F:metalloendopeptidase activity"/>
    <property type="evidence" value="ECO:0007669"/>
    <property type="project" value="InterPro"/>
</dbReference>